<reference evidence="2 3" key="1">
    <citation type="submission" date="2016-03" db="EMBL/GenBank/DDBJ databases">
        <title>Draft Genome Sequence of the Strain BR 10245 (Bradyrhizobium sp.) isolated from nodules of Centrolobium paraense.</title>
        <authorList>
            <person name="Simoes-Araujo J.L.Sr."/>
            <person name="Barauna A.C."/>
            <person name="Silva K."/>
            <person name="Zilli J.E."/>
        </authorList>
    </citation>
    <scope>NUCLEOTIDE SEQUENCE [LARGE SCALE GENOMIC DNA]</scope>
    <source>
        <strain evidence="2 3">BR 10245</strain>
    </source>
</reference>
<protein>
    <submittedName>
        <fullName evidence="2">Uncharacterized protein</fullName>
    </submittedName>
</protein>
<organism evidence="2 3">
    <name type="scientific">Bradyrhizobium centrolobii</name>
    <dbReference type="NCBI Taxonomy" id="1505087"/>
    <lineage>
        <taxon>Bacteria</taxon>
        <taxon>Pseudomonadati</taxon>
        <taxon>Pseudomonadota</taxon>
        <taxon>Alphaproteobacteria</taxon>
        <taxon>Hyphomicrobiales</taxon>
        <taxon>Nitrobacteraceae</taxon>
        <taxon>Bradyrhizobium</taxon>
    </lineage>
</organism>
<dbReference type="EMBL" id="LUUB01000078">
    <property type="protein sequence ID" value="OAF06053.1"/>
    <property type="molecule type" value="Genomic_DNA"/>
</dbReference>
<sequence length="76" mass="8643">MRKLIAFDEDTFDKLKQLGRDRMATFQELADEAFADLLKKHGIPIDLKDALRKSARLDAESSKPAARAKARKVKSR</sequence>
<comment type="caution">
    <text evidence="2">The sequence shown here is derived from an EMBL/GenBank/DDBJ whole genome shotgun (WGS) entry which is preliminary data.</text>
</comment>
<evidence type="ECO:0000313" key="2">
    <source>
        <dbReference type="EMBL" id="OAF06053.1"/>
    </source>
</evidence>
<dbReference type="OrthoDB" id="8129183at2"/>
<gene>
    <name evidence="2" type="ORF">AYJ54_20400</name>
</gene>
<evidence type="ECO:0000256" key="1">
    <source>
        <dbReference type="SAM" id="MobiDB-lite"/>
    </source>
</evidence>
<dbReference type="AlphaFoldDB" id="A0A176YHD4"/>
<keyword evidence="3" id="KW-1185">Reference proteome</keyword>
<feature type="compositionally biased region" description="Basic residues" evidence="1">
    <location>
        <begin position="66"/>
        <end position="76"/>
    </location>
</feature>
<feature type="region of interest" description="Disordered" evidence="1">
    <location>
        <begin position="56"/>
        <end position="76"/>
    </location>
</feature>
<dbReference type="RefSeq" id="WP_063703029.1">
    <property type="nucleotide sequence ID" value="NZ_LUUB01000078.1"/>
</dbReference>
<evidence type="ECO:0000313" key="3">
    <source>
        <dbReference type="Proteomes" id="UP000076959"/>
    </source>
</evidence>
<proteinExistence type="predicted"/>
<name>A0A176YHD4_9BRAD</name>
<dbReference type="Proteomes" id="UP000076959">
    <property type="component" value="Unassembled WGS sequence"/>
</dbReference>
<accession>A0A176YHD4</accession>